<dbReference type="Pfam" id="PF01649">
    <property type="entry name" value="Ribosomal_S20p"/>
    <property type="match status" value="1"/>
</dbReference>
<dbReference type="HAMAP" id="MF_00500">
    <property type="entry name" value="Ribosomal_bS20"/>
    <property type="match status" value="1"/>
</dbReference>
<evidence type="ECO:0000256" key="7">
    <source>
        <dbReference type="ARBA" id="ARBA00035136"/>
    </source>
</evidence>
<dbReference type="STRING" id="1123380.SAMN02745199_1018"/>
<evidence type="ECO:0000256" key="3">
    <source>
        <dbReference type="ARBA" id="ARBA00022730"/>
    </source>
</evidence>
<comment type="similarity">
    <text evidence="2 8">Belongs to the bacterial ribosomal protein bS20 family.</text>
</comment>
<organism evidence="10 11">
    <name type="scientific">Thermosipho atlanticus DSM 15807</name>
    <dbReference type="NCBI Taxonomy" id="1123380"/>
    <lineage>
        <taxon>Bacteria</taxon>
        <taxon>Thermotogati</taxon>
        <taxon>Thermotogota</taxon>
        <taxon>Thermotogae</taxon>
        <taxon>Thermotogales</taxon>
        <taxon>Fervidobacteriaceae</taxon>
        <taxon>Thermosipho</taxon>
    </lineage>
</organism>
<dbReference type="GO" id="GO:0015935">
    <property type="term" value="C:small ribosomal subunit"/>
    <property type="evidence" value="ECO:0007669"/>
    <property type="project" value="TreeGrafter"/>
</dbReference>
<sequence>MPNIKSAKKRVKVSERNRLINKAYRTRMKNSIKKVLKAIEENKPVDEIKVLLREAQSFIDKAAKIGAIHKNEASRRKSRLMDKVNKYLSKENNSEVQ</sequence>
<dbReference type="RefSeq" id="WP_073072911.1">
    <property type="nucleotide sequence ID" value="NZ_FQXN01000003.1"/>
</dbReference>
<evidence type="ECO:0000256" key="2">
    <source>
        <dbReference type="ARBA" id="ARBA00007634"/>
    </source>
</evidence>
<dbReference type="NCBIfam" id="TIGR00029">
    <property type="entry name" value="S20"/>
    <property type="match status" value="1"/>
</dbReference>
<comment type="function">
    <text evidence="1 8">Binds directly to 16S ribosomal RNA.</text>
</comment>
<keyword evidence="3 8" id="KW-0699">rRNA-binding</keyword>
<dbReference type="GO" id="GO:0005829">
    <property type="term" value="C:cytosol"/>
    <property type="evidence" value="ECO:0007669"/>
    <property type="project" value="TreeGrafter"/>
</dbReference>
<dbReference type="PANTHER" id="PTHR33398:SF1">
    <property type="entry name" value="SMALL RIBOSOMAL SUBUNIT PROTEIN BS20C"/>
    <property type="match status" value="1"/>
</dbReference>
<evidence type="ECO:0000256" key="4">
    <source>
        <dbReference type="ARBA" id="ARBA00022884"/>
    </source>
</evidence>
<evidence type="ECO:0000256" key="1">
    <source>
        <dbReference type="ARBA" id="ARBA00003134"/>
    </source>
</evidence>
<dbReference type="OrthoDB" id="9808392at2"/>
<dbReference type="GO" id="GO:0006412">
    <property type="term" value="P:translation"/>
    <property type="evidence" value="ECO:0007669"/>
    <property type="project" value="UniProtKB-UniRule"/>
</dbReference>
<evidence type="ECO:0000256" key="5">
    <source>
        <dbReference type="ARBA" id="ARBA00022980"/>
    </source>
</evidence>
<name>A0A1M5SQT9_9BACT</name>
<dbReference type="GO" id="GO:0003735">
    <property type="term" value="F:structural constituent of ribosome"/>
    <property type="evidence" value="ECO:0007669"/>
    <property type="project" value="InterPro"/>
</dbReference>
<dbReference type="GO" id="GO:0070181">
    <property type="term" value="F:small ribosomal subunit rRNA binding"/>
    <property type="evidence" value="ECO:0007669"/>
    <property type="project" value="TreeGrafter"/>
</dbReference>
<keyword evidence="6 8" id="KW-0687">Ribonucleoprotein</keyword>
<proteinExistence type="inferred from homology"/>
<keyword evidence="4 8" id="KW-0694">RNA-binding</keyword>
<protein>
    <recommendedName>
        <fullName evidence="7 8">Small ribosomal subunit protein bS20</fullName>
    </recommendedName>
</protein>
<evidence type="ECO:0000313" key="10">
    <source>
        <dbReference type="EMBL" id="SHH40810.1"/>
    </source>
</evidence>
<dbReference type="PANTHER" id="PTHR33398">
    <property type="entry name" value="30S RIBOSOMAL PROTEIN S20"/>
    <property type="match status" value="1"/>
</dbReference>
<feature type="region of interest" description="Disordered" evidence="9">
    <location>
        <begin position="71"/>
        <end position="97"/>
    </location>
</feature>
<keyword evidence="5 8" id="KW-0689">Ribosomal protein</keyword>
<dbReference type="InterPro" id="IPR002583">
    <property type="entry name" value="Ribosomal_bS20"/>
</dbReference>
<reference evidence="11" key="1">
    <citation type="submission" date="2016-11" db="EMBL/GenBank/DDBJ databases">
        <authorList>
            <person name="Varghese N."/>
            <person name="Submissions S."/>
        </authorList>
    </citation>
    <scope>NUCLEOTIDE SEQUENCE [LARGE SCALE GENOMIC DNA]</scope>
    <source>
        <strain evidence="11">DSM 15807</strain>
    </source>
</reference>
<dbReference type="InterPro" id="IPR036510">
    <property type="entry name" value="Ribosomal_bS20_sf"/>
</dbReference>
<dbReference type="EMBL" id="FQXN01000003">
    <property type="protein sequence ID" value="SHH40810.1"/>
    <property type="molecule type" value="Genomic_DNA"/>
</dbReference>
<accession>A0A1M5SQT9</accession>
<dbReference type="FunFam" id="1.20.58.110:FF:000001">
    <property type="entry name" value="30S ribosomal protein S20"/>
    <property type="match status" value="1"/>
</dbReference>
<gene>
    <name evidence="8" type="primary">rpsT</name>
    <name evidence="10" type="ORF">SAMN02745199_1018</name>
</gene>
<keyword evidence="11" id="KW-1185">Reference proteome</keyword>
<evidence type="ECO:0000256" key="6">
    <source>
        <dbReference type="ARBA" id="ARBA00023274"/>
    </source>
</evidence>
<dbReference type="AlphaFoldDB" id="A0A1M5SQT9"/>
<dbReference type="Proteomes" id="UP000242592">
    <property type="component" value="Unassembled WGS sequence"/>
</dbReference>
<evidence type="ECO:0000313" key="11">
    <source>
        <dbReference type="Proteomes" id="UP000242592"/>
    </source>
</evidence>
<dbReference type="Gene3D" id="1.20.58.110">
    <property type="entry name" value="Ribosomal protein S20"/>
    <property type="match status" value="1"/>
</dbReference>
<evidence type="ECO:0000256" key="9">
    <source>
        <dbReference type="SAM" id="MobiDB-lite"/>
    </source>
</evidence>
<evidence type="ECO:0000256" key="8">
    <source>
        <dbReference type="HAMAP-Rule" id="MF_00500"/>
    </source>
</evidence>
<dbReference type="SUPFAM" id="SSF46992">
    <property type="entry name" value="Ribosomal protein S20"/>
    <property type="match status" value="1"/>
</dbReference>